<keyword evidence="1" id="KW-0489">Methyltransferase</keyword>
<keyword evidence="1" id="KW-0808">Transferase</keyword>
<proteinExistence type="predicted"/>
<dbReference type="GO" id="GO:0032259">
    <property type="term" value="P:methylation"/>
    <property type="evidence" value="ECO:0007669"/>
    <property type="project" value="UniProtKB-KW"/>
</dbReference>
<keyword evidence="2" id="KW-1185">Reference proteome</keyword>
<gene>
    <name evidence="1" type="ORF">JQ615_17295</name>
</gene>
<organism evidence="1 2">
    <name type="scientific">Bradyrhizobium jicamae</name>
    <dbReference type="NCBI Taxonomy" id="280332"/>
    <lineage>
        <taxon>Bacteria</taxon>
        <taxon>Pseudomonadati</taxon>
        <taxon>Pseudomonadota</taxon>
        <taxon>Alphaproteobacteria</taxon>
        <taxon>Hyphomicrobiales</taxon>
        <taxon>Nitrobacteraceae</taxon>
        <taxon>Bradyrhizobium</taxon>
    </lineage>
</organism>
<dbReference type="Proteomes" id="UP001315278">
    <property type="component" value="Unassembled WGS sequence"/>
</dbReference>
<evidence type="ECO:0000313" key="2">
    <source>
        <dbReference type="Proteomes" id="UP001315278"/>
    </source>
</evidence>
<accession>A0ABS5FK44</accession>
<reference evidence="2" key="1">
    <citation type="journal article" date="2021" name="ISME J.">
        <title>Evolutionary origin and ecological implication of a unique nif island in free-living Bradyrhizobium lineages.</title>
        <authorList>
            <person name="Tao J."/>
        </authorList>
    </citation>
    <scope>NUCLEOTIDE SEQUENCE [LARGE SCALE GENOMIC DNA]</scope>
    <source>
        <strain evidence="2">SZCCT0434</strain>
    </source>
</reference>
<sequence length="254" mass="28979">MIIMASVSRLLAHVLPPLPRWRAQVLVFTIRSLVERAAPVERNCNICGRDDLFRPFGWPMRPEAMCPHCRSLERHRLLKLWLDQNKGDVVGKRILHFAPETTVTNLVRPLAGKYVTTDICPGYDLQLNIEKIDLPDSCYDLILCSHVLEHVDDRAALGEMRRILTDNGVALLMTPVIEGWSETYENPSVVAPDDREIHFGQKDHVRYYGSNIRDRVRQAGFEIDEFTAEGSPVVMHGLMRGEKLFVARRRAAAQ</sequence>
<dbReference type="EMBL" id="JAFCJH010000016">
    <property type="protein sequence ID" value="MBR0797150.1"/>
    <property type="molecule type" value="Genomic_DNA"/>
</dbReference>
<dbReference type="Pfam" id="PF13489">
    <property type="entry name" value="Methyltransf_23"/>
    <property type="match status" value="1"/>
</dbReference>
<dbReference type="Gene3D" id="3.40.50.150">
    <property type="entry name" value="Vaccinia Virus protein VP39"/>
    <property type="match status" value="1"/>
</dbReference>
<dbReference type="GO" id="GO:0008168">
    <property type="term" value="F:methyltransferase activity"/>
    <property type="evidence" value="ECO:0007669"/>
    <property type="project" value="UniProtKB-KW"/>
</dbReference>
<name>A0ABS5FK44_9BRAD</name>
<dbReference type="SUPFAM" id="SSF53335">
    <property type="entry name" value="S-adenosyl-L-methionine-dependent methyltransferases"/>
    <property type="match status" value="1"/>
</dbReference>
<comment type="caution">
    <text evidence="1">The sequence shown here is derived from an EMBL/GenBank/DDBJ whole genome shotgun (WGS) entry which is preliminary data.</text>
</comment>
<dbReference type="InterPro" id="IPR029063">
    <property type="entry name" value="SAM-dependent_MTases_sf"/>
</dbReference>
<evidence type="ECO:0000313" key="1">
    <source>
        <dbReference type="EMBL" id="MBR0797150.1"/>
    </source>
</evidence>
<protein>
    <submittedName>
        <fullName evidence="1">Class I SAM-dependent methyltransferase</fullName>
    </submittedName>
</protein>